<dbReference type="AlphaFoldDB" id="A0A7Z0TC11"/>
<evidence type="ECO:0000313" key="1">
    <source>
        <dbReference type="EMBL" id="NYV27938.1"/>
    </source>
</evidence>
<organism evidence="1 2">
    <name type="scientific">Streptobacillus felis</name>
    <dbReference type="NCBI Taxonomy" id="1384509"/>
    <lineage>
        <taxon>Bacteria</taxon>
        <taxon>Fusobacteriati</taxon>
        <taxon>Fusobacteriota</taxon>
        <taxon>Fusobacteriia</taxon>
        <taxon>Fusobacteriales</taxon>
        <taxon>Leptotrichiaceae</taxon>
        <taxon>Streptobacillus</taxon>
    </lineage>
</organism>
<dbReference type="Proteomes" id="UP000526184">
    <property type="component" value="Unassembled WGS sequence"/>
</dbReference>
<gene>
    <name evidence="1" type="ORF">HP397_03770</name>
</gene>
<dbReference type="EMBL" id="JABMKT010000016">
    <property type="protein sequence ID" value="NYV27938.1"/>
    <property type="molecule type" value="Genomic_DNA"/>
</dbReference>
<protein>
    <submittedName>
        <fullName evidence="1">Uncharacterized protein</fullName>
    </submittedName>
</protein>
<reference evidence="1 2" key="1">
    <citation type="submission" date="2020-05" db="EMBL/GenBank/DDBJ databases">
        <title>Streptobacillus felis strain LHL191014123.</title>
        <authorList>
            <person name="Fawzy A."/>
            <person name="Rau J."/>
            <person name="Risse K."/>
            <person name="Schauerte N."/>
            <person name="Geiger C."/>
            <person name="Blom J."/>
            <person name="Imirzalioglu C."/>
            <person name="Falgenhauer J."/>
            <person name="Bach A."/>
            <person name="Herden C."/>
            <person name="Eisenberg T."/>
        </authorList>
    </citation>
    <scope>NUCLEOTIDE SEQUENCE [LARGE SCALE GENOMIC DNA]</scope>
    <source>
        <strain evidence="1 2">LHL191014123</strain>
    </source>
</reference>
<dbReference type="RefSeq" id="WP_180136040.1">
    <property type="nucleotide sequence ID" value="NZ_JABMKT010000016.1"/>
</dbReference>
<name>A0A7Z0TC11_9FUSO</name>
<accession>A0A7Z0TC11</accession>
<sequence length="167" mass="19979">MYEVFKIVGDINFKVKTMEKLYEIYDYIKIENYDLIDGILVKDHEGKVILSSKKLSNREVFKNNLDLLFGDDINFIKSMLLYFSSNNQIHNSMGYDELKQEIMLDNKPILLNEIDFEKKEFEINISFFRVLKQINHRQFFELGQYKVNMSSNELKMIISFIENYLRG</sequence>
<proteinExistence type="predicted"/>
<keyword evidence="2" id="KW-1185">Reference proteome</keyword>
<comment type="caution">
    <text evidence="1">The sequence shown here is derived from an EMBL/GenBank/DDBJ whole genome shotgun (WGS) entry which is preliminary data.</text>
</comment>
<evidence type="ECO:0000313" key="2">
    <source>
        <dbReference type="Proteomes" id="UP000526184"/>
    </source>
</evidence>